<evidence type="ECO:0000313" key="1">
    <source>
        <dbReference type="EMBL" id="KAI0088548.1"/>
    </source>
</evidence>
<protein>
    <submittedName>
        <fullName evidence="1">Cytochrome P450</fullName>
    </submittedName>
</protein>
<dbReference type="Proteomes" id="UP001055072">
    <property type="component" value="Unassembled WGS sequence"/>
</dbReference>
<comment type="caution">
    <text evidence="1">The sequence shown here is derived from an EMBL/GenBank/DDBJ whole genome shotgun (WGS) entry which is preliminary data.</text>
</comment>
<name>A0ACB8U2M6_9APHY</name>
<sequence>MASSLSQNLFDQVSAAVVELGTNASTYIPDNVAELASTLTSDVRLASSVVVLVGVATWTVFSSLRRRHSPPGPPQLPIIGNVHQVPTQMPWIKFTEWSKQYGPIFSLNLLGQQVIVLNTHKAAGDLFDRRSNIYSDRPRLIMAGEILTGGIFMVFARYSDVWRKMRRASHESFNPRAVEKYLPIQAEAAAHSISRILAQPESWEENLKRYTASAILSSVYGWPTFGSEGGIIKRLHAHTARIASAVVPGAFLVDFFPFMKYFPTWIAKWKRDGLAWHKAETDMFEGFNAGVAEKLSAGEAQHSFVTELIDTEERHGLSKKEAAWLAAIMVSAGAETTSTTMFNFMLAMTLYPDVMRRAQAEIDAVVGRERVPTFDDKENLPFIRVMVRETLRWRPVGPLAVPRQATEDDWYEGYFIPKGMVSIYNALLDNSDREYLVKTQSNQSPLNGSILIWINFCRDPTIFPDFDVYRPDRFLDESGKNEISPPDTHQMGHVTYGFGRRSCVGLHFANHALFIAIATILWAADILPPVDENGNVVLPDANDCVDAGVVVGPAPFRCRIKPRFPEAQAILEAHLASL</sequence>
<keyword evidence="2" id="KW-1185">Reference proteome</keyword>
<organism evidence="1 2">
    <name type="scientific">Irpex rosettiformis</name>
    <dbReference type="NCBI Taxonomy" id="378272"/>
    <lineage>
        <taxon>Eukaryota</taxon>
        <taxon>Fungi</taxon>
        <taxon>Dikarya</taxon>
        <taxon>Basidiomycota</taxon>
        <taxon>Agaricomycotina</taxon>
        <taxon>Agaricomycetes</taxon>
        <taxon>Polyporales</taxon>
        <taxon>Irpicaceae</taxon>
        <taxon>Irpex</taxon>
    </lineage>
</organism>
<evidence type="ECO:0000313" key="2">
    <source>
        <dbReference type="Proteomes" id="UP001055072"/>
    </source>
</evidence>
<dbReference type="EMBL" id="MU274913">
    <property type="protein sequence ID" value="KAI0088548.1"/>
    <property type="molecule type" value="Genomic_DNA"/>
</dbReference>
<reference evidence="1" key="1">
    <citation type="journal article" date="2021" name="Environ. Microbiol.">
        <title>Gene family expansions and transcriptome signatures uncover fungal adaptations to wood decay.</title>
        <authorList>
            <person name="Hage H."/>
            <person name="Miyauchi S."/>
            <person name="Viragh M."/>
            <person name="Drula E."/>
            <person name="Min B."/>
            <person name="Chaduli D."/>
            <person name="Navarro D."/>
            <person name="Favel A."/>
            <person name="Norest M."/>
            <person name="Lesage-Meessen L."/>
            <person name="Balint B."/>
            <person name="Merenyi Z."/>
            <person name="de Eugenio L."/>
            <person name="Morin E."/>
            <person name="Martinez A.T."/>
            <person name="Baldrian P."/>
            <person name="Stursova M."/>
            <person name="Martinez M.J."/>
            <person name="Novotny C."/>
            <person name="Magnuson J.K."/>
            <person name="Spatafora J.W."/>
            <person name="Maurice S."/>
            <person name="Pangilinan J."/>
            <person name="Andreopoulos W."/>
            <person name="LaButti K."/>
            <person name="Hundley H."/>
            <person name="Na H."/>
            <person name="Kuo A."/>
            <person name="Barry K."/>
            <person name="Lipzen A."/>
            <person name="Henrissat B."/>
            <person name="Riley R."/>
            <person name="Ahrendt S."/>
            <person name="Nagy L.G."/>
            <person name="Grigoriev I.V."/>
            <person name="Martin F."/>
            <person name="Rosso M.N."/>
        </authorList>
    </citation>
    <scope>NUCLEOTIDE SEQUENCE</scope>
    <source>
        <strain evidence="1">CBS 384.51</strain>
    </source>
</reference>
<accession>A0ACB8U2M6</accession>
<proteinExistence type="predicted"/>
<gene>
    <name evidence="1" type="ORF">BDY19DRAFT_906568</name>
</gene>